<sequence length="110" mass="13091">MNQHKQDYLLKTAVNKLPEAQKKLYQYVVELENELAEAAETADQFMNLLVKHSPHGQAAITFNMTFQEVYEEMENIERCLALELQNMKNHAKWLHLMERDRFNKTFLFLC</sequence>
<dbReference type="Proteomes" id="UP000448867">
    <property type="component" value="Unassembled WGS sequence"/>
</dbReference>
<protein>
    <submittedName>
        <fullName evidence="1">Uncharacterized protein</fullName>
    </submittedName>
</protein>
<proteinExistence type="predicted"/>
<keyword evidence="2" id="KW-1185">Reference proteome</keyword>
<evidence type="ECO:0000313" key="1">
    <source>
        <dbReference type="EMBL" id="MRX73256.1"/>
    </source>
</evidence>
<gene>
    <name evidence="1" type="ORF">GJU40_14000</name>
</gene>
<organism evidence="1 2">
    <name type="scientific">Metabacillus lacus</name>
    <dbReference type="NCBI Taxonomy" id="1983721"/>
    <lineage>
        <taxon>Bacteria</taxon>
        <taxon>Bacillati</taxon>
        <taxon>Bacillota</taxon>
        <taxon>Bacilli</taxon>
        <taxon>Bacillales</taxon>
        <taxon>Bacillaceae</taxon>
        <taxon>Metabacillus</taxon>
    </lineage>
</organism>
<accession>A0A7X2J0U7</accession>
<dbReference type="OrthoDB" id="2720271at2"/>
<dbReference type="EMBL" id="WKKI01000030">
    <property type="protein sequence ID" value="MRX73256.1"/>
    <property type="molecule type" value="Genomic_DNA"/>
</dbReference>
<dbReference type="RefSeq" id="WP_154308722.1">
    <property type="nucleotide sequence ID" value="NZ_WKKI01000030.1"/>
</dbReference>
<dbReference type="AlphaFoldDB" id="A0A7X2J0U7"/>
<comment type="caution">
    <text evidence="1">The sequence shown here is derived from an EMBL/GenBank/DDBJ whole genome shotgun (WGS) entry which is preliminary data.</text>
</comment>
<reference evidence="1 2" key="1">
    <citation type="submission" date="2019-11" db="EMBL/GenBank/DDBJ databases">
        <title>Bacillus lacus genome.</title>
        <authorList>
            <person name="Allen C.J."/>
            <person name="Newman J.D."/>
        </authorList>
    </citation>
    <scope>NUCLEOTIDE SEQUENCE [LARGE SCALE GENOMIC DNA]</scope>
    <source>
        <strain evidence="1 2">KCTC 33946</strain>
    </source>
</reference>
<name>A0A7X2J0U7_9BACI</name>
<evidence type="ECO:0000313" key="2">
    <source>
        <dbReference type="Proteomes" id="UP000448867"/>
    </source>
</evidence>